<organism evidence="1 2">
    <name type="scientific">Nocardia donostiensis</name>
    <dbReference type="NCBI Taxonomy" id="1538463"/>
    <lineage>
        <taxon>Bacteria</taxon>
        <taxon>Bacillati</taxon>
        <taxon>Actinomycetota</taxon>
        <taxon>Actinomycetes</taxon>
        <taxon>Mycobacteriales</taxon>
        <taxon>Nocardiaceae</taxon>
        <taxon>Nocardia</taxon>
    </lineage>
</organism>
<accession>A0A1W0B1H4</accession>
<comment type="caution">
    <text evidence="1">The sequence shown here is derived from an EMBL/GenBank/DDBJ whole genome shotgun (WGS) entry which is preliminary data.</text>
</comment>
<proteinExistence type="predicted"/>
<dbReference type="AlphaFoldDB" id="A0A1W0B1H4"/>
<reference evidence="1 2" key="1">
    <citation type="journal article" date="2016" name="Antonie Van Leeuwenhoek">
        <title>Nocardia donostiensis sp. nov., isolated from human respiratory specimens.</title>
        <authorList>
            <person name="Ercibengoa M."/>
            <person name="Bell M."/>
            <person name="Marimon J.M."/>
            <person name="Humrighouse B."/>
            <person name="Klenk H.P."/>
            <person name="Potter G."/>
            <person name="Perez-Trallero E."/>
        </authorList>
    </citation>
    <scope>NUCLEOTIDE SEQUENCE [LARGE SCALE GENOMIC DNA]</scope>
    <source>
        <strain evidence="1 2">X1655</strain>
    </source>
</reference>
<gene>
    <name evidence="1" type="ORF">B0T46_21325</name>
</gene>
<evidence type="ECO:0000313" key="2">
    <source>
        <dbReference type="Proteomes" id="UP000188836"/>
    </source>
</evidence>
<dbReference type="Proteomes" id="UP000188836">
    <property type="component" value="Unassembled WGS sequence"/>
</dbReference>
<dbReference type="EMBL" id="MUMY01000020">
    <property type="protein sequence ID" value="ONM46792.1"/>
    <property type="molecule type" value="Genomic_DNA"/>
</dbReference>
<protein>
    <submittedName>
        <fullName evidence="1">Uncharacterized protein</fullName>
    </submittedName>
</protein>
<evidence type="ECO:0000313" key="1">
    <source>
        <dbReference type="EMBL" id="ONM46792.1"/>
    </source>
</evidence>
<name>A0A1W0B1H4_9NOCA</name>
<sequence length="89" mass="9153">MCGADHTDTWSICIYDVPGTNPTSRVIAWAPASGGESSGQRVDVRIEFQAGGVVEESAGGGMYDQIQPGPVKRACIVNKVLGGDIACAG</sequence>
<keyword evidence="2" id="KW-1185">Reference proteome</keyword>